<accession>A0A3B0BU97</accession>
<feature type="domain" description="Beta-ketoacyl-[acyl-carrier-protein] synthase III N-terminal" evidence="4">
    <location>
        <begin position="116"/>
        <end position="188"/>
    </location>
</feature>
<dbReference type="Pfam" id="PF08541">
    <property type="entry name" value="ACP_syn_III_C"/>
    <property type="match status" value="1"/>
</dbReference>
<evidence type="ECO:0000313" key="5">
    <source>
        <dbReference type="EMBL" id="RKN76935.1"/>
    </source>
</evidence>
<comment type="caution">
    <text evidence="5">The sequence shown here is derived from an EMBL/GenBank/DDBJ whole genome shotgun (WGS) entry which is preliminary data.</text>
</comment>
<dbReference type="PANTHER" id="PTHR34069:SF3">
    <property type="entry name" value="ACYL-COA:ACYL-COA ALKYLTRANSFERASE"/>
    <property type="match status" value="1"/>
</dbReference>
<dbReference type="GO" id="GO:0044550">
    <property type="term" value="P:secondary metabolite biosynthetic process"/>
    <property type="evidence" value="ECO:0007669"/>
    <property type="project" value="TreeGrafter"/>
</dbReference>
<evidence type="ECO:0000259" key="3">
    <source>
        <dbReference type="Pfam" id="PF08541"/>
    </source>
</evidence>
<dbReference type="Gene3D" id="3.40.47.10">
    <property type="match status" value="1"/>
</dbReference>
<evidence type="ECO:0000313" key="6">
    <source>
        <dbReference type="Proteomes" id="UP000276603"/>
    </source>
</evidence>
<dbReference type="InterPro" id="IPR016039">
    <property type="entry name" value="Thiolase-like"/>
</dbReference>
<proteinExistence type="predicted"/>
<dbReference type="GO" id="GO:0006633">
    <property type="term" value="P:fatty acid biosynthetic process"/>
    <property type="evidence" value="ECO:0007669"/>
    <property type="project" value="InterPro"/>
</dbReference>
<dbReference type="Proteomes" id="UP000276603">
    <property type="component" value="Unassembled WGS sequence"/>
</dbReference>
<dbReference type="RefSeq" id="WP_120714281.1">
    <property type="nucleotide sequence ID" value="NZ_RBCJ01000006.1"/>
</dbReference>
<dbReference type="EMBL" id="RBCJ01000006">
    <property type="protein sequence ID" value="RKN76935.1"/>
    <property type="molecule type" value="Genomic_DNA"/>
</dbReference>
<sequence length="356" mass="39759">MNLKFKNKKITGILAVLPEKEIKFEDEIDNYEFTRRQSMKLKLVMGFNKRRVVNKGTTISDLCVFGLNHLFDRKLLRKEDIDALILVTQSPDYFMPATTHIIHGRLGLKQDIYCSDINQGCAGYSYGLNQAFMLLEQDKINKVVLLNADILSTKVSEKDRSSGPLTGDGAAITIVENDPDGKTIYGSVKSDGTGADALIIPAGAFKLPSTEKTAELVKDKAGNYKALDHIDMKGDEVFNFVQREVPPMINDLLDSAGSKKEEIDYFMFHQPNKFMVKQLSNVMGLSEEKMPNNLVENFGNSASVTIPTLISFNLGQRLKKESFLICICGFGNGLSWSSLFLEMGNLDFCETIDYDN</sequence>
<dbReference type="GO" id="GO:0004315">
    <property type="term" value="F:3-oxoacyl-[acyl-carrier-protein] synthase activity"/>
    <property type="evidence" value="ECO:0007669"/>
    <property type="project" value="InterPro"/>
</dbReference>
<dbReference type="PANTHER" id="PTHR34069">
    <property type="entry name" value="3-OXOACYL-[ACYL-CARRIER-PROTEIN] SYNTHASE 3"/>
    <property type="match status" value="1"/>
</dbReference>
<dbReference type="InterPro" id="IPR013751">
    <property type="entry name" value="ACP_syn_III_N"/>
</dbReference>
<keyword evidence="1" id="KW-0808">Transferase</keyword>
<gene>
    <name evidence="5" type="ORF">D7Z94_24470</name>
</gene>
<feature type="domain" description="Beta-ketoacyl-[acyl-carrier-protein] synthase III C-terminal" evidence="3">
    <location>
        <begin position="253"/>
        <end position="342"/>
    </location>
</feature>
<dbReference type="OrthoDB" id="9815506at2"/>
<evidence type="ECO:0000259" key="4">
    <source>
        <dbReference type="Pfam" id="PF08545"/>
    </source>
</evidence>
<evidence type="ECO:0000256" key="1">
    <source>
        <dbReference type="ARBA" id="ARBA00022679"/>
    </source>
</evidence>
<dbReference type="SUPFAM" id="SSF53901">
    <property type="entry name" value="Thiolase-like"/>
    <property type="match status" value="1"/>
</dbReference>
<organism evidence="5 6">
    <name type="scientific">Ulvibacterium marinum</name>
    <dbReference type="NCBI Taxonomy" id="2419782"/>
    <lineage>
        <taxon>Bacteria</taxon>
        <taxon>Pseudomonadati</taxon>
        <taxon>Bacteroidota</taxon>
        <taxon>Flavobacteriia</taxon>
        <taxon>Flavobacteriales</taxon>
        <taxon>Flavobacteriaceae</taxon>
        <taxon>Ulvibacterium</taxon>
    </lineage>
</organism>
<evidence type="ECO:0000256" key="2">
    <source>
        <dbReference type="ARBA" id="ARBA00023315"/>
    </source>
</evidence>
<keyword evidence="6" id="KW-1185">Reference proteome</keyword>
<dbReference type="AlphaFoldDB" id="A0A3B0BU97"/>
<dbReference type="CDD" id="cd00830">
    <property type="entry name" value="KAS_III"/>
    <property type="match status" value="1"/>
</dbReference>
<protein>
    <submittedName>
        <fullName evidence="5">Ketoacyl-ACP synthase III</fullName>
    </submittedName>
</protein>
<reference evidence="5 6" key="1">
    <citation type="submission" date="2018-10" db="EMBL/GenBank/DDBJ databases">
        <title>Ulvibacterium marinum gen. nov., sp. nov., a novel marine bacterium of the family Flavobacteriaceae, isolated from a culture of the green alga Ulva prolifera.</title>
        <authorList>
            <person name="Zhang Z."/>
        </authorList>
    </citation>
    <scope>NUCLEOTIDE SEQUENCE [LARGE SCALE GENOMIC DNA]</scope>
    <source>
        <strain evidence="5 6">CCMM003</strain>
    </source>
</reference>
<keyword evidence="2" id="KW-0012">Acyltransferase</keyword>
<name>A0A3B0BU97_9FLAO</name>
<dbReference type="InterPro" id="IPR013747">
    <property type="entry name" value="ACP_syn_III_C"/>
</dbReference>
<dbReference type="Pfam" id="PF08545">
    <property type="entry name" value="ACP_syn_III"/>
    <property type="match status" value="1"/>
</dbReference>